<dbReference type="KEGG" id="caw:Q783_12170"/>
<dbReference type="SUPFAM" id="SSF52540">
    <property type="entry name" value="P-loop containing nucleoside triphosphate hydrolases"/>
    <property type="match status" value="1"/>
</dbReference>
<dbReference type="HOGENOM" id="CLU_092618_3_0_9"/>
<dbReference type="Proteomes" id="UP000017469">
    <property type="component" value="Plasmid pWNCR9"/>
</dbReference>
<reference evidence="1 2" key="1">
    <citation type="journal article" date="2013" name="Genome Announc.">
        <title>Complete Genome Sequence of Carnobacterium gilichinskyi Strain WN1359T (DSM 27470T).</title>
        <authorList>
            <person name="Leonard M.T."/>
            <person name="Panayotova N."/>
            <person name="Farmerie W.G."/>
            <person name="Triplett E.W."/>
            <person name="Nicholson W.L."/>
        </authorList>
    </citation>
    <scope>NUCLEOTIDE SEQUENCE [LARGE SCALE GENOMIC DNA]</scope>
    <source>
        <strain evidence="1 2">WN1359</strain>
        <plasmid evidence="2">Plasmid pWNCR9</plasmid>
    </source>
</reference>
<dbReference type="AlphaFoldDB" id="U5SCS5"/>
<geneLocation type="plasmid" evidence="1 2">
    <name>pWNCR9</name>
</geneLocation>
<organism evidence="1 2">
    <name type="scientific">Carnobacterium inhibens subsp. gilichinskyi</name>
    <dbReference type="NCBI Taxonomy" id="1266845"/>
    <lineage>
        <taxon>Bacteria</taxon>
        <taxon>Bacillati</taxon>
        <taxon>Bacillota</taxon>
        <taxon>Bacilli</taxon>
        <taxon>Lactobacillales</taxon>
        <taxon>Carnobacteriaceae</taxon>
        <taxon>Carnobacterium</taxon>
    </lineage>
</organism>
<dbReference type="EMBL" id="CP006817">
    <property type="protein sequence ID" value="AGY83040.1"/>
    <property type="molecule type" value="Genomic_DNA"/>
</dbReference>
<proteinExistence type="predicted"/>
<dbReference type="RefSeq" id="WP_023179932.1">
    <property type="nucleotide sequence ID" value="NC_022608.1"/>
</dbReference>
<name>U5SCS5_9LACT</name>
<dbReference type="PANTHER" id="PTHR37816:SF2">
    <property type="entry name" value="DNA TOPOLOGY MODULATION PROTEIN FLAR-RELATED PROTEIN"/>
    <property type="match status" value="1"/>
</dbReference>
<protein>
    <submittedName>
        <fullName evidence="1">DNA topology modulation protein FlaR</fullName>
    </submittedName>
</protein>
<dbReference type="PANTHER" id="PTHR37816">
    <property type="entry name" value="YALI0E33011P"/>
    <property type="match status" value="1"/>
</dbReference>
<keyword evidence="1" id="KW-0614">Plasmid</keyword>
<gene>
    <name evidence="1" type="ORF">Q783_12170</name>
</gene>
<sequence>MNYKGKIHIIGSVGSGKTTLAKKISEKLAIPYYEIDNIIFERHPTGDIRRSDEEIITILENIINTETWILEGTCTKEWIVSSFAKADQIILLDIPYLTRLKRIIFRYVKQVLKVESANYKPTITMFKHMIKWNHKFNKVNKIDFYRLTKKYREKIIVYTHN</sequence>
<accession>U5SCS5</accession>
<dbReference type="PATRIC" id="fig|1266845.5.peg.2323"/>
<dbReference type="InterPro" id="IPR052922">
    <property type="entry name" value="Cytidylate_Kinase-2"/>
</dbReference>
<dbReference type="InterPro" id="IPR027417">
    <property type="entry name" value="P-loop_NTPase"/>
</dbReference>
<evidence type="ECO:0000313" key="1">
    <source>
        <dbReference type="EMBL" id="AGY83040.1"/>
    </source>
</evidence>
<dbReference type="Gene3D" id="3.40.50.300">
    <property type="entry name" value="P-loop containing nucleotide triphosphate hydrolases"/>
    <property type="match status" value="1"/>
</dbReference>
<evidence type="ECO:0000313" key="2">
    <source>
        <dbReference type="Proteomes" id="UP000017469"/>
    </source>
</evidence>